<organism evidence="1 2">
    <name type="scientific">Kipferlia bialata</name>
    <dbReference type="NCBI Taxonomy" id="797122"/>
    <lineage>
        <taxon>Eukaryota</taxon>
        <taxon>Metamonada</taxon>
        <taxon>Carpediemonas-like organisms</taxon>
        <taxon>Kipferlia</taxon>
    </lineage>
</organism>
<evidence type="ECO:0000313" key="2">
    <source>
        <dbReference type="Proteomes" id="UP000265618"/>
    </source>
</evidence>
<comment type="caution">
    <text evidence="1">The sequence shown here is derived from an EMBL/GenBank/DDBJ whole genome shotgun (WGS) entry which is preliminary data.</text>
</comment>
<name>A0A391P9B6_9EUKA</name>
<keyword evidence="2" id="KW-1185">Reference proteome</keyword>
<reference evidence="1 2" key="1">
    <citation type="journal article" date="2018" name="PLoS ONE">
        <title>The draft genome of Kipferlia bialata reveals reductive genome evolution in fornicate parasites.</title>
        <authorList>
            <person name="Tanifuji G."/>
            <person name="Takabayashi S."/>
            <person name="Kume K."/>
            <person name="Takagi M."/>
            <person name="Nakayama T."/>
            <person name="Kamikawa R."/>
            <person name="Inagaki Y."/>
            <person name="Hashimoto T."/>
        </authorList>
    </citation>
    <scope>NUCLEOTIDE SEQUENCE [LARGE SCALE GENOMIC DNA]</scope>
    <source>
        <strain evidence="1">NY0173</strain>
    </source>
</reference>
<dbReference type="Proteomes" id="UP000265618">
    <property type="component" value="Unassembled WGS sequence"/>
</dbReference>
<accession>A0A391P9B6</accession>
<feature type="non-terminal residue" evidence="1">
    <location>
        <position position="38"/>
    </location>
</feature>
<proteinExistence type="predicted"/>
<dbReference type="AlphaFoldDB" id="A0A391P9B6"/>
<protein>
    <submittedName>
        <fullName evidence="1">Uncharacterized protein</fullName>
    </submittedName>
</protein>
<gene>
    <name evidence="1" type="ORF">KIPB_013785</name>
</gene>
<dbReference type="EMBL" id="BDIP01006736">
    <property type="protein sequence ID" value="GCA64272.1"/>
    <property type="molecule type" value="Genomic_DNA"/>
</dbReference>
<evidence type="ECO:0000313" key="1">
    <source>
        <dbReference type="EMBL" id="GCA64272.1"/>
    </source>
</evidence>
<sequence length="38" mass="4755">MESKRWFNVLFRRKTFKAEQEKLQAQFLTEYTERVSTQ</sequence>